<dbReference type="InterPro" id="IPR036097">
    <property type="entry name" value="HisK_dim/P_sf"/>
</dbReference>
<dbReference type="Pfam" id="PF00512">
    <property type="entry name" value="HisKA"/>
    <property type="match status" value="1"/>
</dbReference>
<dbReference type="SMART" id="SM00388">
    <property type="entry name" value="HisKA"/>
    <property type="match status" value="1"/>
</dbReference>
<keyword evidence="7" id="KW-0175">Coiled coil</keyword>
<protein>
    <recommendedName>
        <fullName evidence="2">histidine kinase</fullName>
        <ecNumber evidence="2">2.7.13.3</ecNumber>
    </recommendedName>
</protein>
<keyword evidence="9" id="KW-0472">Membrane</keyword>
<keyword evidence="9" id="KW-1133">Transmembrane helix</keyword>
<evidence type="ECO:0000256" key="7">
    <source>
        <dbReference type="SAM" id="Coils"/>
    </source>
</evidence>
<dbReference type="GO" id="GO:0016301">
    <property type="term" value="F:kinase activity"/>
    <property type="evidence" value="ECO:0007669"/>
    <property type="project" value="UniProtKB-KW"/>
</dbReference>
<dbReference type="Pfam" id="PF02518">
    <property type="entry name" value="HATPase_c"/>
    <property type="match status" value="1"/>
</dbReference>
<evidence type="ECO:0000256" key="5">
    <source>
        <dbReference type="ARBA" id="ARBA00022777"/>
    </source>
</evidence>
<feature type="coiled-coil region" evidence="7">
    <location>
        <begin position="91"/>
        <end position="118"/>
    </location>
</feature>
<dbReference type="CDD" id="cd00075">
    <property type="entry name" value="HATPase"/>
    <property type="match status" value="1"/>
</dbReference>
<evidence type="ECO:0000256" key="6">
    <source>
        <dbReference type="ARBA" id="ARBA00023012"/>
    </source>
</evidence>
<feature type="transmembrane region" description="Helical" evidence="9">
    <location>
        <begin position="38"/>
        <end position="59"/>
    </location>
</feature>
<dbReference type="PRINTS" id="PR00344">
    <property type="entry name" value="BCTRLSENSOR"/>
</dbReference>
<keyword evidence="4" id="KW-0808">Transferase</keyword>
<keyword evidence="6" id="KW-0902">Two-component regulatory system</keyword>
<evidence type="ECO:0000313" key="11">
    <source>
        <dbReference type="EMBL" id="UOQ65568.1"/>
    </source>
</evidence>
<keyword evidence="5 11" id="KW-0418">Kinase</keyword>
<evidence type="ECO:0000256" key="4">
    <source>
        <dbReference type="ARBA" id="ARBA00022679"/>
    </source>
</evidence>
<dbReference type="InterPro" id="IPR004358">
    <property type="entry name" value="Sig_transdc_His_kin-like_C"/>
</dbReference>
<evidence type="ECO:0000313" key="12">
    <source>
        <dbReference type="Proteomes" id="UP000830401"/>
    </source>
</evidence>
<name>A0ABY4G424_9BACT</name>
<dbReference type="InterPro" id="IPR050351">
    <property type="entry name" value="BphY/WalK/GraS-like"/>
</dbReference>
<evidence type="ECO:0000256" key="9">
    <source>
        <dbReference type="SAM" id="Phobius"/>
    </source>
</evidence>
<feature type="region of interest" description="Disordered" evidence="8">
    <location>
        <begin position="352"/>
        <end position="374"/>
    </location>
</feature>
<keyword evidence="3" id="KW-0597">Phosphoprotein</keyword>
<feature type="transmembrane region" description="Helical" evidence="9">
    <location>
        <begin position="7"/>
        <end position="26"/>
    </location>
</feature>
<organism evidence="11 12">
    <name type="scientific">Hymenobacter volaticus</name>
    <dbReference type="NCBI Taxonomy" id="2932254"/>
    <lineage>
        <taxon>Bacteria</taxon>
        <taxon>Pseudomonadati</taxon>
        <taxon>Bacteroidota</taxon>
        <taxon>Cytophagia</taxon>
        <taxon>Cytophagales</taxon>
        <taxon>Hymenobacteraceae</taxon>
        <taxon>Hymenobacter</taxon>
    </lineage>
</organism>
<dbReference type="Proteomes" id="UP000830401">
    <property type="component" value="Chromosome"/>
</dbReference>
<dbReference type="SUPFAM" id="SSF47384">
    <property type="entry name" value="Homodimeric domain of signal transducing histidine kinase"/>
    <property type="match status" value="1"/>
</dbReference>
<proteinExistence type="predicted"/>
<dbReference type="InterPro" id="IPR003661">
    <property type="entry name" value="HisK_dim/P_dom"/>
</dbReference>
<dbReference type="Gene3D" id="3.30.565.10">
    <property type="entry name" value="Histidine kinase-like ATPase, C-terminal domain"/>
    <property type="match status" value="1"/>
</dbReference>
<comment type="catalytic activity">
    <reaction evidence="1">
        <text>ATP + protein L-histidine = ADP + protein N-phospho-L-histidine.</text>
        <dbReference type="EC" id="2.7.13.3"/>
    </reaction>
</comment>
<keyword evidence="9" id="KW-0812">Transmembrane</keyword>
<dbReference type="InterPro" id="IPR005467">
    <property type="entry name" value="His_kinase_dom"/>
</dbReference>
<keyword evidence="12" id="KW-1185">Reference proteome</keyword>
<evidence type="ECO:0000256" key="2">
    <source>
        <dbReference type="ARBA" id="ARBA00012438"/>
    </source>
</evidence>
<dbReference type="SUPFAM" id="SSF55874">
    <property type="entry name" value="ATPase domain of HSP90 chaperone/DNA topoisomerase II/histidine kinase"/>
    <property type="match status" value="1"/>
</dbReference>
<dbReference type="EC" id="2.7.13.3" evidence="2"/>
<dbReference type="PROSITE" id="PS50109">
    <property type="entry name" value="HIS_KIN"/>
    <property type="match status" value="1"/>
</dbReference>
<accession>A0ABY4G424</accession>
<dbReference type="InterPro" id="IPR003594">
    <property type="entry name" value="HATPase_dom"/>
</dbReference>
<dbReference type="CDD" id="cd00082">
    <property type="entry name" value="HisKA"/>
    <property type="match status" value="1"/>
</dbReference>
<evidence type="ECO:0000259" key="10">
    <source>
        <dbReference type="PROSITE" id="PS50109"/>
    </source>
</evidence>
<dbReference type="Gene3D" id="1.10.287.130">
    <property type="match status" value="1"/>
</dbReference>
<evidence type="ECO:0000256" key="1">
    <source>
        <dbReference type="ARBA" id="ARBA00000085"/>
    </source>
</evidence>
<dbReference type="SMART" id="SM00387">
    <property type="entry name" value="HATPase_c"/>
    <property type="match status" value="1"/>
</dbReference>
<dbReference type="InterPro" id="IPR036890">
    <property type="entry name" value="HATPase_C_sf"/>
</dbReference>
<reference evidence="11" key="1">
    <citation type="submission" date="2022-04" db="EMBL/GenBank/DDBJ databases">
        <title>Hymenobacter sp. isolated from the air.</title>
        <authorList>
            <person name="Won M."/>
            <person name="Lee C.-M."/>
            <person name="Woen H.-Y."/>
            <person name="Kwon S.-W."/>
        </authorList>
    </citation>
    <scope>NUCLEOTIDE SEQUENCE</scope>
    <source>
        <strain evidence="11">5420S-77</strain>
    </source>
</reference>
<evidence type="ECO:0000256" key="8">
    <source>
        <dbReference type="SAM" id="MobiDB-lite"/>
    </source>
</evidence>
<dbReference type="PANTHER" id="PTHR45453">
    <property type="entry name" value="PHOSPHATE REGULON SENSOR PROTEIN PHOR"/>
    <property type="match status" value="1"/>
</dbReference>
<evidence type="ECO:0000256" key="3">
    <source>
        <dbReference type="ARBA" id="ARBA00022553"/>
    </source>
</evidence>
<sequence length="374" mass="42685">MNISSRIIAIILSLLVAAALTTLAWVGPTMELREGVLAAGITVATCFLLLYLMFEALIFREINSIYSSLENVKRKEFRKLSNKFLFRPEPLKRMRDEIVEMAERKQKEIDELKRLQALRREFLADVSHELKTPIFAAQGFLHTILDDEDVDDFTRQRFLQKAAKSLDSLDTLVQDLVTISQLEKGVVRMRRHSFDLVALVQEIFEQLELKATHRNVRLELFPPALPETGVRVLADRNRIRQVLVNLIDNAIKYGREHGHVVVSLQESGKAVRISVRDDGAGIPKQHMNRIFERFYRIDKSRSRDSGGSGLGLAICKHIIEAHKSTIRVRSEMGQGTTLEFKLIKPKNALPEVKEKSDELTFDGQISDNELSESR</sequence>
<dbReference type="EMBL" id="CP095061">
    <property type="protein sequence ID" value="UOQ65568.1"/>
    <property type="molecule type" value="Genomic_DNA"/>
</dbReference>
<feature type="domain" description="Histidine kinase" evidence="10">
    <location>
        <begin position="125"/>
        <end position="346"/>
    </location>
</feature>
<gene>
    <name evidence="11" type="ORF">MUN86_18805</name>
</gene>
<dbReference type="PANTHER" id="PTHR45453:SF1">
    <property type="entry name" value="PHOSPHATE REGULON SENSOR PROTEIN PHOR"/>
    <property type="match status" value="1"/>
</dbReference>